<dbReference type="GO" id="GO:0003723">
    <property type="term" value="F:RNA binding"/>
    <property type="evidence" value="ECO:0007669"/>
    <property type="project" value="UniProtKB-KW"/>
</dbReference>
<dbReference type="GO" id="GO:0030422">
    <property type="term" value="P:siRNA processing"/>
    <property type="evidence" value="ECO:0007669"/>
    <property type="project" value="TreeGrafter"/>
</dbReference>
<dbReference type="Pfam" id="PF05183">
    <property type="entry name" value="RdRP"/>
    <property type="match status" value="1"/>
</dbReference>
<evidence type="ECO:0000259" key="2">
    <source>
        <dbReference type="Pfam" id="PF05183"/>
    </source>
</evidence>
<protein>
    <recommendedName>
        <fullName evidence="1">RNA-dependent RNA polymerase</fullName>
        <ecNumber evidence="1">2.7.7.48</ecNumber>
    </recommendedName>
</protein>
<proteinExistence type="inferred from homology"/>
<accession>A0AA39LBE9</accession>
<comment type="similarity">
    <text evidence="1">Belongs to the RdRP family.</text>
</comment>
<evidence type="ECO:0000256" key="1">
    <source>
        <dbReference type="RuleBase" id="RU363098"/>
    </source>
</evidence>
<sequence>MVWENLQQYGDIVYIDVYQSPRSVSFSARVKFSPPPVQAFWEAEKFKFSHPDTALHPAGISVTIRPDTGPPAGWVSSPIDEGRSYAGRISVLLQGVAIGSRTGPLQATIDKCWYHEQQQPEFRLELNVHDKQLCVHFHTPIQTSKGSSLRSYRMKIEVSQLRRVYRTSSLDGQETYVVALAFPPEYWWRREDIASMMCGRRVWGEKEAWYRASFMADNFDGLKSPVSVSSNVEEPGYVDLGRRTTCQFLVAPGQGENMGYLREALEDLNVKMQDAEDFEVVYKEQAPMWQHLDHSNPPATNASAMLEMWSEQVHLPFEVRYQLEVCISRGYLHEHNVSRELLEKMASSDPIKVQDWLEKVADRARPVYDPMASFTDSDVIETPEKRRTPEFCYSVRKAVITPTTIYLNSPSIETSNRVIRKYNHVVDRFLKVQFVEEGERGRLRAAAGQNNDEIWKRIWRTLNQGIRIGDRVYKFLAFGNSQLRECGAYFFSPTDHVSCDDIRRWAGDFDHIKVIAKYAARLGQCFSTTRVLQGIPNPRIVPIPDIERNGHCFTDGVGKISKLLADFIAAEMPGNAGERPSAFQFRMGGSKGVLVVSDDAKGKEVHIRPSQEKFKAQFNGLEIVRCSRPATATLNRQTITILSDLNVPDRAFISLLEQQLRKYDESAKDDAVAIELLTKFVDQNQTSLVIAELLRSGFRTNKLREPFVLNIFGLWRSWSLKLLKEKARIHVEKSAFVIGCVDETGTLRGHSAMSEGTRVKATKKLPQIFLQTVNPKTGKIFVLEGVCIVGRNPSLHPGDIRVVQAVDCPKLRHLKDVVVFPSKGDRPVPNMLSGGDLDGDDFFVIWEPTLIPQIWNWRPMDFSPVKPMQLARDVNTLDLQQFFVQYAMNDVLALIAISHLAWADQMKPRSSICLKLAEMHSRAVDFPKTGEPVAWDWKEMGPKRWPHFMENKGRSYDSTQVLGRLYDNVTKEKIAFEPDWNHAFDRRVLERYELEEISLAKARRLKAEYDRCVRRILAQLNLETEFELWTGFSMTKPVVGTDYKMQEVLGQEAETLRIRFRGLCEEAAGGSSQELIDPFVAAMYKVTEEETTKTLQHLEEGASSEDEDDDLDWNSEGRRQLRANKTPLITFPWLFPEVMVRIALGDQWVQKKPWYSAFGKPAKTEEPIKVSLRPPHIRFGSGNACSA</sequence>
<dbReference type="PANTHER" id="PTHR23079">
    <property type="entry name" value="RNA-DEPENDENT RNA POLYMERASE"/>
    <property type="match status" value="1"/>
</dbReference>
<comment type="caution">
    <text evidence="3">The sequence shown here is derived from an EMBL/GenBank/DDBJ whole genome shotgun (WGS) entry which is preliminary data.</text>
</comment>
<evidence type="ECO:0000313" key="3">
    <source>
        <dbReference type="EMBL" id="KAK0390920.1"/>
    </source>
</evidence>
<keyword evidence="1" id="KW-0808">Transferase</keyword>
<comment type="catalytic activity">
    <reaction evidence="1">
        <text>RNA(n) + a ribonucleoside 5'-triphosphate = RNA(n+1) + diphosphate</text>
        <dbReference type="Rhea" id="RHEA:21248"/>
        <dbReference type="Rhea" id="RHEA-COMP:14527"/>
        <dbReference type="Rhea" id="RHEA-COMP:17342"/>
        <dbReference type="ChEBI" id="CHEBI:33019"/>
        <dbReference type="ChEBI" id="CHEBI:61557"/>
        <dbReference type="ChEBI" id="CHEBI:140395"/>
        <dbReference type="EC" id="2.7.7.48"/>
    </reaction>
</comment>
<keyword evidence="1" id="KW-0548">Nucleotidyltransferase</keyword>
<dbReference type="InterPro" id="IPR007855">
    <property type="entry name" value="RDRP"/>
</dbReference>
<feature type="domain" description="RDRP core" evidence="2">
    <location>
        <begin position="400"/>
        <end position="969"/>
    </location>
</feature>
<dbReference type="InterPro" id="IPR057596">
    <property type="entry name" value="RDRP_core"/>
</dbReference>
<keyword evidence="1" id="KW-0696">RNA-directed RNA polymerase</keyword>
<dbReference type="EMBL" id="JAPDFR010000001">
    <property type="protein sequence ID" value="KAK0390920.1"/>
    <property type="molecule type" value="Genomic_DNA"/>
</dbReference>
<dbReference type="AlphaFoldDB" id="A0AA39LBE9"/>
<dbReference type="EC" id="2.7.7.48" evidence="1"/>
<organism evidence="3 4">
    <name type="scientific">Sarocladium strictum</name>
    <name type="common">Black bundle disease fungus</name>
    <name type="synonym">Acremonium strictum</name>
    <dbReference type="NCBI Taxonomy" id="5046"/>
    <lineage>
        <taxon>Eukaryota</taxon>
        <taxon>Fungi</taxon>
        <taxon>Dikarya</taxon>
        <taxon>Ascomycota</taxon>
        <taxon>Pezizomycotina</taxon>
        <taxon>Sordariomycetes</taxon>
        <taxon>Hypocreomycetidae</taxon>
        <taxon>Hypocreales</taxon>
        <taxon>Sarocladiaceae</taxon>
        <taxon>Sarocladium</taxon>
    </lineage>
</organism>
<dbReference type="GO" id="GO:0031380">
    <property type="term" value="C:nuclear RNA-directed RNA polymerase complex"/>
    <property type="evidence" value="ECO:0007669"/>
    <property type="project" value="TreeGrafter"/>
</dbReference>
<evidence type="ECO:0000313" key="4">
    <source>
        <dbReference type="Proteomes" id="UP001175261"/>
    </source>
</evidence>
<reference evidence="3" key="1">
    <citation type="submission" date="2022-10" db="EMBL/GenBank/DDBJ databases">
        <title>Determination and structural analysis of whole genome sequence of Sarocladium strictum F4-1.</title>
        <authorList>
            <person name="Hu L."/>
            <person name="Jiang Y."/>
        </authorList>
    </citation>
    <scope>NUCLEOTIDE SEQUENCE</scope>
    <source>
        <strain evidence="3">F4-1</strain>
    </source>
</reference>
<keyword evidence="4" id="KW-1185">Reference proteome</keyword>
<dbReference type="Proteomes" id="UP001175261">
    <property type="component" value="Unassembled WGS sequence"/>
</dbReference>
<name>A0AA39LBE9_SARSR</name>
<keyword evidence="1" id="KW-0694">RNA-binding</keyword>
<dbReference type="GO" id="GO:0003968">
    <property type="term" value="F:RNA-directed RNA polymerase activity"/>
    <property type="evidence" value="ECO:0007669"/>
    <property type="project" value="UniProtKB-KW"/>
</dbReference>
<dbReference type="PANTHER" id="PTHR23079:SF55">
    <property type="entry name" value="RNA-DIRECTED RNA POLYMERASE"/>
    <property type="match status" value="1"/>
</dbReference>
<gene>
    <name evidence="3" type="ORF">NLU13_0423</name>
</gene>